<evidence type="ECO:0000256" key="4">
    <source>
        <dbReference type="ARBA" id="ARBA00023157"/>
    </source>
</evidence>
<dbReference type="Proteomes" id="UP000243797">
    <property type="component" value="Unassembled WGS sequence"/>
</dbReference>
<keyword evidence="10" id="KW-1185">Reference proteome</keyword>
<feature type="compositionally biased region" description="Low complexity" evidence="7">
    <location>
        <begin position="650"/>
        <end position="661"/>
    </location>
</feature>
<dbReference type="InterPro" id="IPR004302">
    <property type="entry name" value="Cellulose/chitin-bd_N"/>
</dbReference>
<feature type="compositionally biased region" description="Polar residues" evidence="7">
    <location>
        <begin position="542"/>
        <end position="556"/>
    </location>
</feature>
<keyword evidence="3" id="KW-0186">Copper</keyword>
<dbReference type="PANTHER" id="PTHR36575">
    <property type="entry name" value="BINDING PROTEIN, PUTATIVE (AFU_ORTHOLOGUE AFUA_1G14430)-RELATED"/>
    <property type="match status" value="1"/>
</dbReference>
<evidence type="ECO:0000256" key="1">
    <source>
        <dbReference type="ARBA" id="ARBA00001973"/>
    </source>
</evidence>
<feature type="domain" description="Chitin-binding type-4" evidence="8">
    <location>
        <begin position="20"/>
        <end position="190"/>
    </location>
</feature>
<keyword evidence="4" id="KW-1015">Disulfide bond</keyword>
<comment type="cofactor">
    <cofactor evidence="1">
        <name>Cu(2+)</name>
        <dbReference type="ChEBI" id="CHEBI:29036"/>
    </cofactor>
</comment>
<dbReference type="OrthoDB" id="120613at2759"/>
<evidence type="ECO:0000256" key="5">
    <source>
        <dbReference type="ARBA" id="ARBA00023180"/>
    </source>
</evidence>
<protein>
    <recommendedName>
        <fullName evidence="8">Chitin-binding type-4 domain-containing protein</fullName>
    </recommendedName>
</protein>
<evidence type="ECO:0000259" key="8">
    <source>
        <dbReference type="Pfam" id="PF03067"/>
    </source>
</evidence>
<dbReference type="InParanoid" id="A0A2K1R0E1"/>
<evidence type="ECO:0000256" key="2">
    <source>
        <dbReference type="ARBA" id="ARBA00022723"/>
    </source>
</evidence>
<feature type="region of interest" description="Disordered" evidence="7">
    <location>
        <begin position="197"/>
        <end position="270"/>
    </location>
</feature>
<feature type="region of interest" description="Disordered" evidence="7">
    <location>
        <begin position="457"/>
        <end position="556"/>
    </location>
</feature>
<dbReference type="PANTHER" id="PTHR36575:SF2">
    <property type="entry name" value="CHITIN-BINDING TYPE-4 DOMAIN-CONTAINING PROTEIN-RELATED"/>
    <property type="match status" value="1"/>
</dbReference>
<keyword evidence="5" id="KW-0325">Glycoprotein</keyword>
<evidence type="ECO:0000256" key="6">
    <source>
        <dbReference type="ARBA" id="ARBA00034311"/>
    </source>
</evidence>
<dbReference type="GO" id="GO:0046872">
    <property type="term" value="F:metal ion binding"/>
    <property type="evidence" value="ECO:0007669"/>
    <property type="project" value="UniProtKB-KW"/>
</dbReference>
<feature type="compositionally biased region" description="Polar residues" evidence="7">
    <location>
        <begin position="463"/>
        <end position="484"/>
    </location>
</feature>
<dbReference type="EMBL" id="NKHZ01000017">
    <property type="protein sequence ID" value="PNS20769.1"/>
    <property type="molecule type" value="Genomic_DNA"/>
</dbReference>
<dbReference type="Gene3D" id="2.70.50.70">
    <property type="match status" value="1"/>
</dbReference>
<reference evidence="9 10" key="1">
    <citation type="submission" date="2017-06" db="EMBL/GenBank/DDBJ databases">
        <title>Draft genome sequence of a variant of Elsinoe murrayae.</title>
        <authorList>
            <person name="Cheng Q."/>
        </authorList>
    </citation>
    <scope>NUCLEOTIDE SEQUENCE [LARGE SCALE GENOMIC DNA]</scope>
    <source>
        <strain evidence="9 10">CQ-2017a</strain>
    </source>
</reference>
<proteinExistence type="inferred from homology"/>
<evidence type="ECO:0000256" key="3">
    <source>
        <dbReference type="ARBA" id="ARBA00023008"/>
    </source>
</evidence>
<evidence type="ECO:0000256" key="7">
    <source>
        <dbReference type="SAM" id="MobiDB-lite"/>
    </source>
</evidence>
<accession>A0A2K1R0E1</accession>
<evidence type="ECO:0000313" key="9">
    <source>
        <dbReference type="EMBL" id="PNS20769.1"/>
    </source>
</evidence>
<keyword evidence="2" id="KW-0479">Metal-binding</keyword>
<organism evidence="9 10">
    <name type="scientific">Sphaceloma murrayae</name>
    <dbReference type="NCBI Taxonomy" id="2082308"/>
    <lineage>
        <taxon>Eukaryota</taxon>
        <taxon>Fungi</taxon>
        <taxon>Dikarya</taxon>
        <taxon>Ascomycota</taxon>
        <taxon>Pezizomycotina</taxon>
        <taxon>Dothideomycetes</taxon>
        <taxon>Dothideomycetidae</taxon>
        <taxon>Myriangiales</taxon>
        <taxon>Elsinoaceae</taxon>
        <taxon>Sphaceloma</taxon>
    </lineage>
</organism>
<dbReference type="AlphaFoldDB" id="A0A2K1R0E1"/>
<evidence type="ECO:0000313" key="10">
    <source>
        <dbReference type="Proteomes" id="UP000243797"/>
    </source>
</evidence>
<feature type="region of interest" description="Disordered" evidence="7">
    <location>
        <begin position="650"/>
        <end position="673"/>
    </location>
</feature>
<sequence length="688" mass="68606">MKSYTTVLAAASFVSSVAGHGRFMNPAPRAAGTAFQNACGMQAYYQVSSDPNGNVQGLLNVIRNQPDYKPAACIANLCKGLLYEDNTDKVQRYSAGQVVAMTFDVAAPHTGSANVSVVRTSDNTVIGTPLKSWDNFAPNAGGASPDQEDFTITIPDVGTQCSQPGACVLQHFWDADKPDISQTYESCIDVVIGGGSGEAAPAPAPSSSAEPAPVTVSSSSSQPPVVDPVTTTVAPATTAAPSTTVAPVTTTPAPVSSSTTTRRPIRRPTNTCACPAPAAFKRQASCNPTATVTVTTAGISSSLPAGYASTMTITSTVTAPGASVPVGSDGSPVPTVITSNGQVITVITRTATVTATVTATITDTVTVTPPAETTITSTVTQTSTVTSAVTVTAPTSKINIPPATTGVPAPFPLPNGTLPVQPGTTVIEASTSLPISTSSSSISFTFSPLPTGAYPTGAPFPTGGSSNSSTVNAVPIGTGSTSRPAATLPSYPSVSVPVGGDSASSTGTTSSTSTLPSVPIGTGVTSRPAATLPGSSAAPYPTITSNTNPDGSSTANAPIGTGVVPIGTGVISSIASLTSLIPTSAMNSTIPTNSGVYSSLSSLISALPTASNLPGYPPAPPRPTPGSGSKIADLLRWIADLILRAKAGAGAGGAAPTASPTPSAPLPTRPGTPYVFRRAARDFRPFRA</sequence>
<comment type="caution">
    <text evidence="9">The sequence shown here is derived from an EMBL/GenBank/DDBJ whole genome shotgun (WGS) entry which is preliminary data.</text>
</comment>
<name>A0A2K1R0E1_9PEZI</name>
<dbReference type="InterPro" id="IPR052282">
    <property type="entry name" value="Starch-active_LPMO"/>
</dbReference>
<comment type="similarity">
    <text evidence="6">Belongs to the polysaccharide monooxygenase AA13 family.</text>
</comment>
<gene>
    <name evidence="9" type="ORF">CAC42_2700</name>
</gene>
<feature type="compositionally biased region" description="Low complexity" evidence="7">
    <location>
        <begin position="199"/>
        <end position="261"/>
    </location>
</feature>
<feature type="compositionally biased region" description="Low complexity" evidence="7">
    <location>
        <begin position="504"/>
        <end position="514"/>
    </location>
</feature>
<dbReference type="Pfam" id="PF03067">
    <property type="entry name" value="LPMO_10"/>
    <property type="match status" value="1"/>
</dbReference>